<name>A0A816SQ15_BRANA</name>
<organism evidence="1">
    <name type="scientific">Brassica napus</name>
    <name type="common">Rape</name>
    <dbReference type="NCBI Taxonomy" id="3708"/>
    <lineage>
        <taxon>Eukaryota</taxon>
        <taxon>Viridiplantae</taxon>
        <taxon>Streptophyta</taxon>
        <taxon>Embryophyta</taxon>
        <taxon>Tracheophyta</taxon>
        <taxon>Spermatophyta</taxon>
        <taxon>Magnoliopsida</taxon>
        <taxon>eudicotyledons</taxon>
        <taxon>Gunneridae</taxon>
        <taxon>Pentapetalae</taxon>
        <taxon>rosids</taxon>
        <taxon>malvids</taxon>
        <taxon>Brassicales</taxon>
        <taxon>Brassicaceae</taxon>
        <taxon>Brassiceae</taxon>
        <taxon>Brassica</taxon>
    </lineage>
</organism>
<reference evidence="1" key="1">
    <citation type="submission" date="2021-01" db="EMBL/GenBank/DDBJ databases">
        <authorList>
            <consortium name="Genoscope - CEA"/>
            <person name="William W."/>
        </authorList>
    </citation>
    <scope>NUCLEOTIDE SEQUENCE</scope>
</reference>
<accession>A0A816SQ15</accession>
<protein>
    <submittedName>
        <fullName evidence="1">(rape) hypothetical protein</fullName>
    </submittedName>
</protein>
<proteinExistence type="predicted"/>
<dbReference type="Proteomes" id="UP001295469">
    <property type="component" value="Chromosome A06"/>
</dbReference>
<feature type="non-terminal residue" evidence="1">
    <location>
        <position position="139"/>
    </location>
</feature>
<evidence type="ECO:0000313" key="1">
    <source>
        <dbReference type="EMBL" id="CAF2086149.1"/>
    </source>
</evidence>
<sequence>SHNFRGEAKRGEDGVHSRESFVIVPGGREFRGGVALSDESLRFKKIAKESSAMEDLISFLASMRGKSRETKANMRIKEALPGCDECVVTFFFFEQCVATSVLLLIYSTSEETNCIGDDGEFVCTRERHRKIILQWLMSK</sequence>
<dbReference type="AlphaFoldDB" id="A0A816SQ15"/>
<dbReference type="EMBL" id="HG994360">
    <property type="protein sequence ID" value="CAF2086149.1"/>
    <property type="molecule type" value="Genomic_DNA"/>
</dbReference>
<feature type="non-terminal residue" evidence="1">
    <location>
        <position position="1"/>
    </location>
</feature>
<gene>
    <name evidence="1" type="ORF">DARMORV10_A06P23420.1</name>
</gene>